<feature type="chain" id="PRO_5039939489" evidence="1">
    <location>
        <begin position="23"/>
        <end position="311"/>
    </location>
</feature>
<dbReference type="RefSeq" id="WP_258330500.1">
    <property type="nucleotide sequence ID" value="NZ_JAPTGG010000002.1"/>
</dbReference>
<proteinExistence type="predicted"/>
<dbReference type="InterPro" id="IPR021241">
    <property type="entry name" value="CsiV"/>
</dbReference>
<name>A0A9J6RIU2_9GAMM</name>
<sequence>MIYRRIVFLIIAISLYASTANAQDNADTVAQWYQVEVLVFANNDPNAALDEQWPQELGLKYPANIVTLSEPLAAIMPDTLNDDPAAVLDAETAAPTNIDPTPLKAFVRLPSEQRLLNKEVASVIGQYDFRPLFHQAWRQTINERDESLSIAINGGEAFDDHFELEGSIKISLERYLHIHTDLWLNRFVSNAGEQPLSWPLLPPVPRSVPEQSATDLAFAPVNPESVAELNDLNAELELPPLTDPLTGANQFLAKQLAHLRDKQYRVDKTIVLRQHRRMRSAELHYIDHPLFGVLIRIDPYNPEAVSENNSQ</sequence>
<evidence type="ECO:0000256" key="1">
    <source>
        <dbReference type="SAM" id="SignalP"/>
    </source>
</evidence>
<dbReference type="Proteomes" id="UP001069090">
    <property type="component" value="Unassembled WGS sequence"/>
</dbReference>
<dbReference type="Pfam" id="PF10972">
    <property type="entry name" value="CsiV"/>
    <property type="match status" value="1"/>
</dbReference>
<protein>
    <submittedName>
        <fullName evidence="2">Peptidoglycan binding protein CsiV</fullName>
    </submittedName>
</protein>
<evidence type="ECO:0000313" key="3">
    <source>
        <dbReference type="Proteomes" id="UP001069090"/>
    </source>
</evidence>
<reference evidence="2 3" key="1">
    <citation type="submission" date="2022-12" db="EMBL/GenBank/DDBJ databases">
        <title>Dasania phycosphaerae sp. nov., isolated from particulate material of the south coast of Korea.</title>
        <authorList>
            <person name="Jiang Y."/>
        </authorList>
    </citation>
    <scope>NUCLEOTIDE SEQUENCE [LARGE SCALE GENOMIC DNA]</scope>
    <source>
        <strain evidence="2 3">GY-19</strain>
    </source>
</reference>
<organism evidence="2 3">
    <name type="scientific">Dasania phycosphaerae</name>
    <dbReference type="NCBI Taxonomy" id="2950436"/>
    <lineage>
        <taxon>Bacteria</taxon>
        <taxon>Pseudomonadati</taxon>
        <taxon>Pseudomonadota</taxon>
        <taxon>Gammaproteobacteria</taxon>
        <taxon>Cellvibrionales</taxon>
        <taxon>Spongiibacteraceae</taxon>
        <taxon>Dasania</taxon>
    </lineage>
</organism>
<keyword evidence="3" id="KW-1185">Reference proteome</keyword>
<gene>
    <name evidence="2" type="ORF">O0V09_04005</name>
</gene>
<accession>A0A9J6RIU2</accession>
<dbReference type="EMBL" id="JAPTGG010000002">
    <property type="protein sequence ID" value="MCZ0864348.1"/>
    <property type="molecule type" value="Genomic_DNA"/>
</dbReference>
<evidence type="ECO:0000313" key="2">
    <source>
        <dbReference type="EMBL" id="MCZ0864348.1"/>
    </source>
</evidence>
<comment type="caution">
    <text evidence="2">The sequence shown here is derived from an EMBL/GenBank/DDBJ whole genome shotgun (WGS) entry which is preliminary data.</text>
</comment>
<feature type="signal peptide" evidence="1">
    <location>
        <begin position="1"/>
        <end position="22"/>
    </location>
</feature>
<keyword evidence="1" id="KW-0732">Signal</keyword>
<dbReference type="AlphaFoldDB" id="A0A9J6RIU2"/>